<feature type="repeat" description="WD" evidence="3">
    <location>
        <begin position="227"/>
        <end position="253"/>
    </location>
</feature>
<comment type="caution">
    <text evidence="5">The sequence shown here is derived from an EMBL/GenBank/DDBJ whole genome shotgun (WGS) entry which is preliminary data.</text>
</comment>
<dbReference type="Pfam" id="PF00400">
    <property type="entry name" value="WD40"/>
    <property type="match status" value="6"/>
</dbReference>
<dbReference type="SMART" id="SM00320">
    <property type="entry name" value="WD40"/>
    <property type="match status" value="6"/>
</dbReference>
<dbReference type="OrthoDB" id="1897642at2759"/>
<feature type="repeat" description="WD" evidence="3">
    <location>
        <begin position="303"/>
        <end position="354"/>
    </location>
</feature>
<dbReference type="EMBL" id="ASPP01003240">
    <property type="protein sequence ID" value="ETO33636.1"/>
    <property type="molecule type" value="Genomic_DNA"/>
</dbReference>
<dbReference type="SUPFAM" id="SSF50978">
    <property type="entry name" value="WD40 repeat-like"/>
    <property type="match status" value="1"/>
</dbReference>
<keyword evidence="1 3" id="KW-0853">WD repeat</keyword>
<organism evidence="5 6">
    <name type="scientific">Reticulomyxa filosa</name>
    <dbReference type="NCBI Taxonomy" id="46433"/>
    <lineage>
        <taxon>Eukaryota</taxon>
        <taxon>Sar</taxon>
        <taxon>Rhizaria</taxon>
        <taxon>Retaria</taxon>
        <taxon>Foraminifera</taxon>
        <taxon>Monothalamids</taxon>
        <taxon>Reticulomyxidae</taxon>
        <taxon>Reticulomyxa</taxon>
    </lineage>
</organism>
<evidence type="ECO:0000256" key="2">
    <source>
        <dbReference type="ARBA" id="ARBA00022737"/>
    </source>
</evidence>
<dbReference type="PROSITE" id="PS00678">
    <property type="entry name" value="WD_REPEATS_1"/>
    <property type="match status" value="4"/>
</dbReference>
<dbReference type="PROSITE" id="PS50082">
    <property type="entry name" value="WD_REPEATS_2"/>
    <property type="match status" value="6"/>
</dbReference>
<dbReference type="InterPro" id="IPR036322">
    <property type="entry name" value="WD40_repeat_dom_sf"/>
</dbReference>
<feature type="repeat" description="WD" evidence="3">
    <location>
        <begin position="56"/>
        <end position="99"/>
    </location>
</feature>
<feature type="repeat" description="WD" evidence="3">
    <location>
        <begin position="254"/>
        <end position="302"/>
    </location>
</feature>
<proteinExistence type="predicted"/>
<accession>X6P613</accession>
<evidence type="ECO:0000256" key="4">
    <source>
        <dbReference type="SAM" id="Phobius"/>
    </source>
</evidence>
<name>X6P613_RETFI</name>
<feature type="repeat" description="WD" evidence="3">
    <location>
        <begin position="100"/>
        <end position="147"/>
    </location>
</feature>
<dbReference type="Gene3D" id="2.130.10.10">
    <property type="entry name" value="YVTN repeat-like/Quinoprotein amine dehydrogenase"/>
    <property type="match status" value="3"/>
</dbReference>
<keyword evidence="6" id="KW-1185">Reference proteome</keyword>
<dbReference type="PROSITE" id="PS50294">
    <property type="entry name" value="WD_REPEATS_REGION"/>
    <property type="match status" value="3"/>
</dbReference>
<keyword evidence="4" id="KW-1133">Transmembrane helix</keyword>
<keyword evidence="4" id="KW-0812">Transmembrane</keyword>
<protein>
    <submittedName>
        <fullName evidence="5">WD-40 repeat protein</fullName>
    </submittedName>
</protein>
<feature type="transmembrane region" description="Helical" evidence="4">
    <location>
        <begin position="20"/>
        <end position="41"/>
    </location>
</feature>
<sequence length="399" mass="45799">MLKIRFGWIQEFDKYVFNYVMFHLFLFHLVIVKHLFANNFFMLDTFRLSSQLLKIFTEHIDYVYSIDFSTFDDGQFICSGSFDNTVRVLDAETNKQIRSLNTHPDWAYCVKFSPYHYRTNHRNVVCSSSNDKTIRFWDIKDDQPFQTFKEHTSWVGGIEFSPFNGGRYLCSGSGDKTIRLWDVETYKSLHVFNGHTSGIWCVAISPLQSNNKNDNSKSSNIGVIGGNGYTICSGSHDKTICIWDIETTKQMIIFNSHENVVRSVKYGSNELGINGGANTILSGAEDTSVRLWDIRSGQQIQVFNGHTNEVWAVEYSPFVVNNIEVGHSSNVICSGSRDNTIRFWDIRSNKSELHMIKDYNGILCLNFFQLKNNTKNKDERGYGINLCYGSFKGPICIWG</sequence>
<dbReference type="GO" id="GO:1990234">
    <property type="term" value="C:transferase complex"/>
    <property type="evidence" value="ECO:0007669"/>
    <property type="project" value="UniProtKB-ARBA"/>
</dbReference>
<dbReference type="Proteomes" id="UP000023152">
    <property type="component" value="Unassembled WGS sequence"/>
</dbReference>
<evidence type="ECO:0000256" key="1">
    <source>
        <dbReference type="ARBA" id="ARBA00022574"/>
    </source>
</evidence>
<evidence type="ECO:0000313" key="6">
    <source>
        <dbReference type="Proteomes" id="UP000023152"/>
    </source>
</evidence>
<dbReference type="InterPro" id="IPR001680">
    <property type="entry name" value="WD40_rpt"/>
</dbReference>
<dbReference type="PRINTS" id="PR00320">
    <property type="entry name" value="GPROTEINBRPT"/>
</dbReference>
<reference evidence="5 6" key="1">
    <citation type="journal article" date="2013" name="Curr. Biol.">
        <title>The Genome of the Foraminiferan Reticulomyxa filosa.</title>
        <authorList>
            <person name="Glockner G."/>
            <person name="Hulsmann N."/>
            <person name="Schleicher M."/>
            <person name="Noegel A.A."/>
            <person name="Eichinger L."/>
            <person name="Gallinger C."/>
            <person name="Pawlowski J."/>
            <person name="Sierra R."/>
            <person name="Euteneuer U."/>
            <person name="Pillet L."/>
            <person name="Moustafa A."/>
            <person name="Platzer M."/>
            <person name="Groth M."/>
            <person name="Szafranski K."/>
            <person name="Schliwa M."/>
        </authorList>
    </citation>
    <scope>NUCLEOTIDE SEQUENCE [LARGE SCALE GENOMIC DNA]</scope>
</reference>
<dbReference type="InterPro" id="IPR020472">
    <property type="entry name" value="WD40_PAC1"/>
</dbReference>
<evidence type="ECO:0000256" key="3">
    <source>
        <dbReference type="PROSITE-ProRule" id="PRU00221"/>
    </source>
</evidence>
<evidence type="ECO:0000313" key="5">
    <source>
        <dbReference type="EMBL" id="ETO33636.1"/>
    </source>
</evidence>
<dbReference type="InterPro" id="IPR019775">
    <property type="entry name" value="WD40_repeat_CS"/>
</dbReference>
<dbReference type="AlphaFoldDB" id="X6P613"/>
<feature type="repeat" description="WD" evidence="3">
    <location>
        <begin position="148"/>
        <end position="191"/>
    </location>
</feature>
<dbReference type="PANTHER" id="PTHR22847:SF637">
    <property type="entry name" value="WD REPEAT DOMAIN 5B"/>
    <property type="match status" value="1"/>
</dbReference>
<keyword evidence="2" id="KW-0677">Repeat</keyword>
<dbReference type="InterPro" id="IPR015943">
    <property type="entry name" value="WD40/YVTN_repeat-like_dom_sf"/>
</dbReference>
<dbReference type="CDD" id="cd00200">
    <property type="entry name" value="WD40"/>
    <property type="match status" value="1"/>
</dbReference>
<gene>
    <name evidence="5" type="ORF">RFI_03464</name>
</gene>
<keyword evidence="4" id="KW-0472">Membrane</keyword>
<dbReference type="PANTHER" id="PTHR22847">
    <property type="entry name" value="WD40 REPEAT PROTEIN"/>
    <property type="match status" value="1"/>
</dbReference>